<dbReference type="RefSeq" id="WP_246492505.1">
    <property type="nucleotide sequence ID" value="NZ_BAAAUI010000015.1"/>
</dbReference>
<keyword evidence="3" id="KW-1185">Reference proteome</keyword>
<organism evidence="2 3">
    <name type="scientific">Crossiella cryophila</name>
    <dbReference type="NCBI Taxonomy" id="43355"/>
    <lineage>
        <taxon>Bacteria</taxon>
        <taxon>Bacillati</taxon>
        <taxon>Actinomycetota</taxon>
        <taxon>Actinomycetes</taxon>
        <taxon>Pseudonocardiales</taxon>
        <taxon>Pseudonocardiaceae</taxon>
        <taxon>Crossiella</taxon>
    </lineage>
</organism>
<evidence type="ECO:0000313" key="3">
    <source>
        <dbReference type="Proteomes" id="UP000533598"/>
    </source>
</evidence>
<feature type="region of interest" description="Disordered" evidence="1">
    <location>
        <begin position="137"/>
        <end position="329"/>
    </location>
</feature>
<accession>A0A7W7C8U8</accession>
<feature type="compositionally biased region" description="Pro residues" evidence="1">
    <location>
        <begin position="228"/>
        <end position="287"/>
    </location>
</feature>
<feature type="compositionally biased region" description="Pro residues" evidence="1">
    <location>
        <begin position="198"/>
        <end position="215"/>
    </location>
</feature>
<feature type="region of interest" description="Disordered" evidence="1">
    <location>
        <begin position="1"/>
        <end position="20"/>
    </location>
</feature>
<reference evidence="2 3" key="1">
    <citation type="submission" date="2020-08" db="EMBL/GenBank/DDBJ databases">
        <title>Sequencing the genomes of 1000 actinobacteria strains.</title>
        <authorList>
            <person name="Klenk H.-P."/>
        </authorList>
    </citation>
    <scope>NUCLEOTIDE SEQUENCE [LARGE SCALE GENOMIC DNA]</scope>
    <source>
        <strain evidence="2 3">DSM 44230</strain>
    </source>
</reference>
<evidence type="ECO:0000256" key="1">
    <source>
        <dbReference type="SAM" id="MobiDB-lite"/>
    </source>
</evidence>
<dbReference type="AlphaFoldDB" id="A0A7W7C8U8"/>
<gene>
    <name evidence="2" type="ORF">HNR67_002695</name>
</gene>
<dbReference type="Proteomes" id="UP000533598">
    <property type="component" value="Unassembled WGS sequence"/>
</dbReference>
<protein>
    <submittedName>
        <fullName evidence="2">Uncharacterized protein</fullName>
    </submittedName>
</protein>
<comment type="caution">
    <text evidence="2">The sequence shown here is derived from an EMBL/GenBank/DDBJ whole genome shotgun (WGS) entry which is preliminary data.</text>
</comment>
<feature type="compositionally biased region" description="Low complexity" evidence="1">
    <location>
        <begin position="288"/>
        <end position="297"/>
    </location>
</feature>
<evidence type="ECO:0000313" key="2">
    <source>
        <dbReference type="EMBL" id="MBB4676577.1"/>
    </source>
</evidence>
<sequence length="329" mass="34507">MFSNDPIPRPGRPPASSSPLADYLSGARHGVDSGYAVLPRSLAESMPLPWQQQMVHLLAEFHQAYGHLPWPVYRVVPSRYEFLVDLDEDQLAEVGCLVEIDGDGELVYRERNGARIPNPEDKRVLVSCLDPIPNQQSGFVQPAVAPRPVPPLPANEPANTPAPPPAPPPTPPHGEPPIFEFPPPPAPSPFVAGAGIPSAPPPPQHNPVPHPPQHSPAPQHTGAQQAPPQHPSPLSTPPAGSPAPGFGAPPPGYRGQHTPPPGLGTPPPGMPGMSAPPGPPSQSPPGQPSAGQPVPGQRTFGPPPEEHEEPGYDQPFGPTGSGNRPNPSW</sequence>
<proteinExistence type="predicted"/>
<dbReference type="EMBL" id="JACHMH010000001">
    <property type="protein sequence ID" value="MBB4676577.1"/>
    <property type="molecule type" value="Genomic_DNA"/>
</dbReference>
<name>A0A7W7C8U8_9PSEU</name>
<feature type="compositionally biased region" description="Pro residues" evidence="1">
    <location>
        <begin position="145"/>
        <end position="188"/>
    </location>
</feature>